<dbReference type="PROSITE" id="PS51779">
    <property type="entry name" value="POTRA"/>
    <property type="match status" value="1"/>
</dbReference>
<dbReference type="PANTHER" id="PTHR37820">
    <property type="entry name" value="CELL DIVISION PROTEIN DIVIB"/>
    <property type="match status" value="1"/>
</dbReference>
<comment type="subcellular location">
    <subcellularLocation>
        <location evidence="8">Cell membrane</location>
        <topology evidence="8">Single-pass type II membrane protein</topology>
    </subcellularLocation>
    <subcellularLocation>
        <location evidence="1">Membrane</location>
    </subcellularLocation>
    <text evidence="8">Localizes to the division septum.</text>
</comment>
<feature type="region of interest" description="Disordered" evidence="9">
    <location>
        <begin position="1"/>
        <end position="30"/>
    </location>
</feature>
<evidence type="ECO:0000256" key="3">
    <source>
        <dbReference type="ARBA" id="ARBA00022618"/>
    </source>
</evidence>
<comment type="function">
    <text evidence="8">Essential cell division protein.</text>
</comment>
<feature type="domain" description="POTRA" evidence="10">
    <location>
        <begin position="63"/>
        <end position="132"/>
    </location>
</feature>
<protein>
    <recommendedName>
        <fullName evidence="8">Cell division protein FtsQ</fullName>
    </recommendedName>
</protein>
<dbReference type="RefSeq" id="WP_128558727.1">
    <property type="nucleotide sequence ID" value="NZ_QUAK01000194.1"/>
</dbReference>
<dbReference type="PANTHER" id="PTHR37820:SF1">
    <property type="entry name" value="CELL DIVISION PROTEIN FTSQ"/>
    <property type="match status" value="1"/>
</dbReference>
<dbReference type="GO" id="GO:0043093">
    <property type="term" value="P:FtsZ-dependent cytokinesis"/>
    <property type="evidence" value="ECO:0007669"/>
    <property type="project" value="UniProtKB-UniRule"/>
</dbReference>
<sequence length="266" mass="28198">MAGPTAVKGGTRQRDSSPVRTPRPPAPGRRLRLPSRRALVVALIAVVLLGGGGSWLLYGSPWLRVERVSTSGTGVLTPQEVKDAAAVPVGAPLISVDTGAIEDRLRRELPRIESVEAVRSWPHGIGLKVTERKPVLLIKKGRNFIEVDAAGVRFATVPRAPRGVPLLELSAERSPSLSRFGTDRLRREAVKVAGDLPSAIAGDTRAVKVRSYDSVVLELKSGRTVEWGSSEKGRAKGATLTALLKAAPKARHFDVSAPTAPAVSGS</sequence>
<dbReference type="HAMAP" id="MF_00911">
    <property type="entry name" value="FtsQ_subfam"/>
    <property type="match status" value="1"/>
</dbReference>
<dbReference type="AlphaFoldDB" id="A0A372LY13"/>
<keyword evidence="5 8" id="KW-1133">Transmembrane helix</keyword>
<feature type="transmembrane region" description="Helical" evidence="8">
    <location>
        <begin position="38"/>
        <end position="58"/>
    </location>
</feature>
<evidence type="ECO:0000256" key="7">
    <source>
        <dbReference type="ARBA" id="ARBA00023306"/>
    </source>
</evidence>
<proteinExistence type="inferred from homology"/>
<evidence type="ECO:0000256" key="8">
    <source>
        <dbReference type="HAMAP-Rule" id="MF_00911"/>
    </source>
</evidence>
<comment type="similarity">
    <text evidence="8">Belongs to the FtsQ/DivIB family. FtsQ subfamily.</text>
</comment>
<dbReference type="GO" id="GO:0005886">
    <property type="term" value="C:plasma membrane"/>
    <property type="evidence" value="ECO:0007669"/>
    <property type="project" value="UniProtKB-SubCell"/>
</dbReference>
<evidence type="ECO:0000313" key="12">
    <source>
        <dbReference type="Proteomes" id="UP000263094"/>
    </source>
</evidence>
<gene>
    <name evidence="8" type="primary">ftsQ</name>
    <name evidence="11" type="ORF">DY218_27040</name>
</gene>
<keyword evidence="6 8" id="KW-0472">Membrane</keyword>
<evidence type="ECO:0000256" key="9">
    <source>
        <dbReference type="SAM" id="MobiDB-lite"/>
    </source>
</evidence>
<dbReference type="EMBL" id="QUAK01000194">
    <property type="protein sequence ID" value="RFU83568.1"/>
    <property type="molecule type" value="Genomic_DNA"/>
</dbReference>
<keyword evidence="4 8" id="KW-0812">Transmembrane</keyword>
<comment type="caution">
    <text evidence="11">The sequence shown here is derived from an EMBL/GenBank/DDBJ whole genome shotgun (WGS) entry which is preliminary data.</text>
</comment>
<dbReference type="Proteomes" id="UP000263094">
    <property type="component" value="Unassembled WGS sequence"/>
</dbReference>
<evidence type="ECO:0000256" key="1">
    <source>
        <dbReference type="ARBA" id="ARBA00004370"/>
    </source>
</evidence>
<keyword evidence="12" id="KW-1185">Reference proteome</keyword>
<dbReference type="InterPro" id="IPR013685">
    <property type="entry name" value="POTRA_FtsQ_type"/>
</dbReference>
<dbReference type="Pfam" id="PF08478">
    <property type="entry name" value="POTRA_1"/>
    <property type="match status" value="1"/>
</dbReference>
<keyword evidence="2 8" id="KW-1003">Cell membrane</keyword>
<evidence type="ECO:0000256" key="5">
    <source>
        <dbReference type="ARBA" id="ARBA00022989"/>
    </source>
</evidence>
<evidence type="ECO:0000313" key="11">
    <source>
        <dbReference type="EMBL" id="RFU83568.1"/>
    </source>
</evidence>
<dbReference type="OrthoDB" id="9790760at2"/>
<dbReference type="InterPro" id="IPR050487">
    <property type="entry name" value="FtsQ_DivIB"/>
</dbReference>
<evidence type="ECO:0000256" key="4">
    <source>
        <dbReference type="ARBA" id="ARBA00022692"/>
    </source>
</evidence>
<keyword evidence="3 8" id="KW-0132">Cell division</keyword>
<evidence type="ECO:0000256" key="6">
    <source>
        <dbReference type="ARBA" id="ARBA00023136"/>
    </source>
</evidence>
<dbReference type="GO" id="GO:0032153">
    <property type="term" value="C:cell division site"/>
    <property type="evidence" value="ECO:0007669"/>
    <property type="project" value="UniProtKB-UniRule"/>
</dbReference>
<evidence type="ECO:0000256" key="2">
    <source>
        <dbReference type="ARBA" id="ARBA00022475"/>
    </source>
</evidence>
<organism evidence="11 12">
    <name type="scientific">Streptomyces triticagri</name>
    <dbReference type="NCBI Taxonomy" id="2293568"/>
    <lineage>
        <taxon>Bacteria</taxon>
        <taxon>Bacillati</taxon>
        <taxon>Actinomycetota</taxon>
        <taxon>Actinomycetes</taxon>
        <taxon>Kitasatosporales</taxon>
        <taxon>Streptomycetaceae</taxon>
        <taxon>Streptomyces</taxon>
    </lineage>
</organism>
<evidence type="ECO:0000259" key="10">
    <source>
        <dbReference type="PROSITE" id="PS51779"/>
    </source>
</evidence>
<reference evidence="11 12" key="1">
    <citation type="submission" date="2018-08" db="EMBL/GenBank/DDBJ databases">
        <title>Isolation, diversity and antifungal activity of Actinobacteria from wheat.</title>
        <authorList>
            <person name="Han C."/>
        </authorList>
    </citation>
    <scope>NUCLEOTIDE SEQUENCE [LARGE SCALE GENOMIC DNA]</scope>
    <source>
        <strain evidence="11 12">NEAU-YY421</strain>
    </source>
</reference>
<dbReference type="InterPro" id="IPR026579">
    <property type="entry name" value="FtsQ"/>
</dbReference>
<keyword evidence="7 8" id="KW-0131">Cell cycle</keyword>
<dbReference type="Gene3D" id="3.10.20.310">
    <property type="entry name" value="membrane protein fhac"/>
    <property type="match status" value="1"/>
</dbReference>
<dbReference type="InterPro" id="IPR034746">
    <property type="entry name" value="POTRA"/>
</dbReference>
<dbReference type="GO" id="GO:0090529">
    <property type="term" value="P:cell septum assembly"/>
    <property type="evidence" value="ECO:0007669"/>
    <property type="project" value="InterPro"/>
</dbReference>
<accession>A0A372LY13</accession>
<name>A0A372LY13_9ACTN</name>